<feature type="compositionally biased region" description="Pro residues" evidence="5">
    <location>
        <begin position="11"/>
        <end position="32"/>
    </location>
</feature>
<dbReference type="PANTHER" id="PTHR30055">
    <property type="entry name" value="HTH-TYPE TRANSCRIPTIONAL REGULATOR RUTR"/>
    <property type="match status" value="1"/>
</dbReference>
<dbReference type="RefSeq" id="WP_285662366.1">
    <property type="nucleotide sequence ID" value="NZ_BSTX01000001.1"/>
</dbReference>
<proteinExistence type="predicted"/>
<organism evidence="7 8">
    <name type="scientific">Actinorhabdospora filicis</name>
    <dbReference type="NCBI Taxonomy" id="1785913"/>
    <lineage>
        <taxon>Bacteria</taxon>
        <taxon>Bacillati</taxon>
        <taxon>Actinomycetota</taxon>
        <taxon>Actinomycetes</taxon>
        <taxon>Micromonosporales</taxon>
        <taxon>Micromonosporaceae</taxon>
        <taxon>Actinorhabdospora</taxon>
    </lineage>
</organism>
<dbReference type="AlphaFoldDB" id="A0A9W6SK16"/>
<dbReference type="Pfam" id="PF00440">
    <property type="entry name" value="TetR_N"/>
    <property type="match status" value="1"/>
</dbReference>
<evidence type="ECO:0000256" key="3">
    <source>
        <dbReference type="ARBA" id="ARBA00023163"/>
    </source>
</evidence>
<dbReference type="GO" id="GO:0003700">
    <property type="term" value="F:DNA-binding transcription factor activity"/>
    <property type="evidence" value="ECO:0007669"/>
    <property type="project" value="TreeGrafter"/>
</dbReference>
<evidence type="ECO:0000313" key="8">
    <source>
        <dbReference type="Proteomes" id="UP001165079"/>
    </source>
</evidence>
<feature type="DNA-binding region" description="H-T-H motif" evidence="4">
    <location>
        <begin position="82"/>
        <end position="101"/>
    </location>
</feature>
<evidence type="ECO:0000259" key="6">
    <source>
        <dbReference type="PROSITE" id="PS50977"/>
    </source>
</evidence>
<accession>A0A9W6SK16</accession>
<keyword evidence="8" id="KW-1185">Reference proteome</keyword>
<protein>
    <recommendedName>
        <fullName evidence="6">HTH tetR-type domain-containing protein</fullName>
    </recommendedName>
</protein>
<evidence type="ECO:0000256" key="4">
    <source>
        <dbReference type="PROSITE-ProRule" id="PRU00335"/>
    </source>
</evidence>
<dbReference type="InterPro" id="IPR001647">
    <property type="entry name" value="HTH_TetR"/>
</dbReference>
<feature type="domain" description="HTH tetR-type" evidence="6">
    <location>
        <begin position="59"/>
        <end position="119"/>
    </location>
</feature>
<keyword evidence="3" id="KW-0804">Transcription</keyword>
<dbReference type="InterPro" id="IPR036271">
    <property type="entry name" value="Tet_transcr_reg_TetR-rel_C_sf"/>
</dbReference>
<dbReference type="SUPFAM" id="SSF48498">
    <property type="entry name" value="Tetracyclin repressor-like, C-terminal domain"/>
    <property type="match status" value="1"/>
</dbReference>
<feature type="compositionally biased region" description="Basic and acidic residues" evidence="5">
    <location>
        <begin position="268"/>
        <end position="279"/>
    </location>
</feature>
<feature type="region of interest" description="Disordered" evidence="5">
    <location>
        <begin position="242"/>
        <end position="279"/>
    </location>
</feature>
<keyword evidence="1" id="KW-0805">Transcription regulation</keyword>
<dbReference type="PANTHER" id="PTHR30055:SF234">
    <property type="entry name" value="HTH-TYPE TRANSCRIPTIONAL REGULATOR BETI"/>
    <property type="match status" value="1"/>
</dbReference>
<dbReference type="InterPro" id="IPR025996">
    <property type="entry name" value="MT1864/Rv1816-like_C"/>
</dbReference>
<dbReference type="PRINTS" id="PR00455">
    <property type="entry name" value="HTHTETR"/>
</dbReference>
<sequence>MSAHDIRAPHAGPPPGAPDPSGPPPTSAPPQPSASAPAPRGRGRASTEDTASRKRRQRADRHRAIIAAARELAETEGWEAVTTRRLAQRIEYSQPVLYSHFAGKEAILGAVAVEGFREMRDHLRAARLTAPSPGLVPDAVAGAYLDFAMANPALFEAMFTLPNGLAFGTPESPGELVEAFGEMVTAFGPLAADEDVETFVELAVSALHGQTVLGMAGRLRPRVREQRLAMLMRVLKHGDETTAAPVRADPRWSEGGRVTSIARPDAVPPRRDGSGERSG</sequence>
<comment type="caution">
    <text evidence="7">The sequence shown here is derived from an EMBL/GenBank/DDBJ whole genome shotgun (WGS) entry which is preliminary data.</text>
</comment>
<dbReference type="Gene3D" id="1.10.357.10">
    <property type="entry name" value="Tetracycline Repressor, domain 2"/>
    <property type="match status" value="1"/>
</dbReference>
<dbReference type="GO" id="GO:0000976">
    <property type="term" value="F:transcription cis-regulatory region binding"/>
    <property type="evidence" value="ECO:0007669"/>
    <property type="project" value="TreeGrafter"/>
</dbReference>
<evidence type="ECO:0000256" key="2">
    <source>
        <dbReference type="ARBA" id="ARBA00023125"/>
    </source>
</evidence>
<dbReference type="Proteomes" id="UP001165079">
    <property type="component" value="Unassembled WGS sequence"/>
</dbReference>
<dbReference type="PROSITE" id="PS50977">
    <property type="entry name" value="HTH_TETR_2"/>
    <property type="match status" value="1"/>
</dbReference>
<gene>
    <name evidence="7" type="ORF">Afil01_20440</name>
</gene>
<dbReference type="InterPro" id="IPR009057">
    <property type="entry name" value="Homeodomain-like_sf"/>
</dbReference>
<feature type="region of interest" description="Disordered" evidence="5">
    <location>
        <begin position="1"/>
        <end position="61"/>
    </location>
</feature>
<name>A0A9W6SK16_9ACTN</name>
<reference evidence="7" key="1">
    <citation type="submission" date="2023-03" db="EMBL/GenBank/DDBJ databases">
        <title>Actinorhabdospora filicis NBRC 111898.</title>
        <authorList>
            <person name="Ichikawa N."/>
            <person name="Sato H."/>
            <person name="Tonouchi N."/>
        </authorList>
    </citation>
    <scope>NUCLEOTIDE SEQUENCE</scope>
    <source>
        <strain evidence="7">NBRC 111898</strain>
    </source>
</reference>
<dbReference type="EMBL" id="BSTX01000001">
    <property type="protein sequence ID" value="GLZ77237.1"/>
    <property type="molecule type" value="Genomic_DNA"/>
</dbReference>
<evidence type="ECO:0000256" key="5">
    <source>
        <dbReference type="SAM" id="MobiDB-lite"/>
    </source>
</evidence>
<dbReference type="Pfam" id="PF13305">
    <property type="entry name" value="TetR_C_33"/>
    <property type="match status" value="1"/>
</dbReference>
<dbReference type="InterPro" id="IPR050109">
    <property type="entry name" value="HTH-type_TetR-like_transc_reg"/>
</dbReference>
<dbReference type="SUPFAM" id="SSF46689">
    <property type="entry name" value="Homeodomain-like"/>
    <property type="match status" value="1"/>
</dbReference>
<evidence type="ECO:0000256" key="1">
    <source>
        <dbReference type="ARBA" id="ARBA00023015"/>
    </source>
</evidence>
<evidence type="ECO:0000313" key="7">
    <source>
        <dbReference type="EMBL" id="GLZ77237.1"/>
    </source>
</evidence>
<keyword evidence="2 4" id="KW-0238">DNA-binding</keyword>